<sequence>MPDEFLIDTELVRIELGKVVIKIDSVTCLNQSELALNDASCLPKVIDTDTLAKTRKLLNSAIVSAWYTAKTERRPPALTPTRWVWRLAGFYHLCHSTPQLMREAQERFALANRQSLAQWAAQKAKEEAGHDLLALRDIQSMGYRAEAVVEALVPPAAKTLLDYFTQSVQDSDPIDCVGYSYTSERLGICVGEGYIQSVEAILPPGINATRCLRAHSAVSAEVDHVKETLEMIAGLTPQERDRVAKACYQAALLRFSPPKEAYISDEEIENELKPLELTNNHE</sequence>
<dbReference type="Gene3D" id="1.20.910.10">
    <property type="entry name" value="Heme oxygenase-like"/>
    <property type="match status" value="1"/>
</dbReference>
<dbReference type="RefSeq" id="WP_214440003.1">
    <property type="nucleotide sequence ID" value="NZ_JAECZB010000042.1"/>
</dbReference>
<protein>
    <submittedName>
        <fullName evidence="1">Uncharacterized protein</fullName>
    </submittedName>
</protein>
<organism evidence="1 2">
    <name type="scientific">Atlanticothrix silvestris CENA357</name>
    <dbReference type="NCBI Taxonomy" id="1725252"/>
    <lineage>
        <taxon>Bacteria</taxon>
        <taxon>Bacillati</taxon>
        <taxon>Cyanobacteriota</taxon>
        <taxon>Cyanophyceae</taxon>
        <taxon>Nostocales</taxon>
        <taxon>Nodulariaceae</taxon>
        <taxon>Atlanticothrix</taxon>
        <taxon>Atlanticothrix silvestris</taxon>
    </lineage>
</organism>
<dbReference type="InterPro" id="IPR016084">
    <property type="entry name" value="Haem_Oase-like_multi-hlx"/>
</dbReference>
<evidence type="ECO:0000313" key="1">
    <source>
        <dbReference type="EMBL" id="MBH8553730.1"/>
    </source>
</evidence>
<gene>
    <name evidence="1" type="ORF">I8751_15400</name>
</gene>
<accession>A0A8J7L1Y0</accession>
<evidence type="ECO:0000313" key="2">
    <source>
        <dbReference type="Proteomes" id="UP000599391"/>
    </source>
</evidence>
<reference evidence="1 2" key="1">
    <citation type="journal article" date="2021" name="Int. J. Syst. Evol. Microbiol.">
        <title>Amazonocrinis nigriterrae gen. nov., sp. nov., Atlanticothrix silvestris gen. nov., sp. nov. and Dendronalium phyllosphericum gen. nov., sp. nov., nostocacean cyanobacteria from Brazilian environments.</title>
        <authorList>
            <person name="Alvarenga D.O."/>
            <person name="Andreote A.P.D."/>
            <person name="Branco L.H.Z."/>
            <person name="Delbaje E."/>
            <person name="Cruz R.B."/>
            <person name="Varani A.M."/>
            <person name="Fiore M.F."/>
        </authorList>
    </citation>
    <scope>NUCLEOTIDE SEQUENCE [LARGE SCALE GENOMIC DNA]</scope>
    <source>
        <strain evidence="1 2">CENA357</strain>
    </source>
</reference>
<keyword evidence="2" id="KW-1185">Reference proteome</keyword>
<proteinExistence type="predicted"/>
<dbReference type="EMBL" id="JAECZB010000042">
    <property type="protein sequence ID" value="MBH8553730.1"/>
    <property type="molecule type" value="Genomic_DNA"/>
</dbReference>
<name>A0A8J7L1Y0_9CYAN</name>
<dbReference type="AlphaFoldDB" id="A0A8J7L1Y0"/>
<dbReference type="Proteomes" id="UP000599391">
    <property type="component" value="Unassembled WGS sequence"/>
</dbReference>
<dbReference type="SUPFAM" id="SSF48613">
    <property type="entry name" value="Heme oxygenase-like"/>
    <property type="match status" value="1"/>
</dbReference>
<comment type="caution">
    <text evidence="1">The sequence shown here is derived from an EMBL/GenBank/DDBJ whole genome shotgun (WGS) entry which is preliminary data.</text>
</comment>